<organism evidence="1 2">
    <name type="scientific">Exophiala spinifera</name>
    <dbReference type="NCBI Taxonomy" id="91928"/>
    <lineage>
        <taxon>Eukaryota</taxon>
        <taxon>Fungi</taxon>
        <taxon>Dikarya</taxon>
        <taxon>Ascomycota</taxon>
        <taxon>Pezizomycotina</taxon>
        <taxon>Eurotiomycetes</taxon>
        <taxon>Chaetothyriomycetidae</taxon>
        <taxon>Chaetothyriales</taxon>
        <taxon>Herpotrichiellaceae</taxon>
        <taxon>Exophiala</taxon>
    </lineage>
</organism>
<dbReference type="InterPro" id="IPR029058">
    <property type="entry name" value="AB_hydrolase_fold"/>
</dbReference>
<evidence type="ECO:0000313" key="1">
    <source>
        <dbReference type="EMBL" id="KIW10848.1"/>
    </source>
</evidence>
<dbReference type="HOGENOM" id="CLU_060128_0_0_1"/>
<dbReference type="Gene3D" id="3.40.50.1820">
    <property type="entry name" value="alpha/beta hydrolase"/>
    <property type="match status" value="1"/>
</dbReference>
<dbReference type="AlphaFoldDB" id="A0A0D2AVS6"/>
<name>A0A0D2AVS6_9EURO</name>
<dbReference type="EMBL" id="KN847499">
    <property type="protein sequence ID" value="KIW10848.1"/>
    <property type="molecule type" value="Genomic_DNA"/>
</dbReference>
<evidence type="ECO:0000313" key="2">
    <source>
        <dbReference type="Proteomes" id="UP000053328"/>
    </source>
</evidence>
<dbReference type="OrthoDB" id="2334691at2759"/>
<reference evidence="1 2" key="1">
    <citation type="submission" date="2015-01" db="EMBL/GenBank/DDBJ databases">
        <title>The Genome Sequence of Exophiala spinifera CBS89968.</title>
        <authorList>
            <consortium name="The Broad Institute Genomics Platform"/>
            <person name="Cuomo C."/>
            <person name="de Hoog S."/>
            <person name="Gorbushina A."/>
            <person name="Stielow B."/>
            <person name="Teixiera M."/>
            <person name="Abouelleil A."/>
            <person name="Chapman S.B."/>
            <person name="Priest M."/>
            <person name="Young S.K."/>
            <person name="Wortman J."/>
            <person name="Nusbaum C."/>
            <person name="Birren B."/>
        </authorList>
    </citation>
    <scope>NUCLEOTIDE SEQUENCE [LARGE SCALE GENOMIC DNA]</scope>
    <source>
        <strain evidence="1 2">CBS 89968</strain>
    </source>
</reference>
<protein>
    <recommendedName>
        <fullName evidence="3">Carboxylic ester hydrolase</fullName>
    </recommendedName>
</protein>
<sequence>MSSLISTTLIPPKFLQPAFLTGSIPFRVSRAHPSVSYTLYIPPHAYNPDPSRSASDDPVYSLPRLPLVVSVHGTGRRAEGCRDSFKEFADKHHVAILAPLFPAGITSAIDLDSYKLLRTAQNFNSDQILLSIIDDEIAAVWPGISTSTFSLVGFSGGGQFALRMLYIHPERLQAVSVGAPGRPTFLDTSESWPNGIRDVQDVFGPGAKVDIDAIRAVPAIQLLVGSEDDFIHGGEEFMAFIAQFRASLSTSKGGSSHRSVAADPQLSPMREGRLTGLTKLRDSWKELGIVSRFEIVPGVAHESQKVISTVLDFLLPQIETFKNQLQEQV</sequence>
<proteinExistence type="predicted"/>
<accession>A0A0D2AVS6</accession>
<dbReference type="Proteomes" id="UP000053328">
    <property type="component" value="Unassembled WGS sequence"/>
</dbReference>
<dbReference type="SUPFAM" id="SSF53474">
    <property type="entry name" value="alpha/beta-Hydrolases"/>
    <property type="match status" value="1"/>
</dbReference>
<dbReference type="VEuPathDB" id="FungiDB:PV08_10147"/>
<evidence type="ECO:0008006" key="3">
    <source>
        <dbReference type="Google" id="ProtNLM"/>
    </source>
</evidence>
<dbReference type="RefSeq" id="XP_016231064.1">
    <property type="nucleotide sequence ID" value="XM_016384462.1"/>
</dbReference>
<gene>
    <name evidence="1" type="ORF">PV08_10147</name>
</gene>
<keyword evidence="2" id="KW-1185">Reference proteome</keyword>
<dbReference type="GeneID" id="27337230"/>